<reference evidence="4" key="3">
    <citation type="submission" date="2015-06" db="UniProtKB">
        <authorList>
            <consortium name="EnsemblMetazoa"/>
        </authorList>
    </citation>
    <scope>IDENTIFICATION</scope>
</reference>
<feature type="region of interest" description="Disordered" evidence="1">
    <location>
        <begin position="134"/>
        <end position="190"/>
    </location>
</feature>
<evidence type="ECO:0000256" key="1">
    <source>
        <dbReference type="SAM" id="MobiDB-lite"/>
    </source>
</evidence>
<dbReference type="KEGG" id="hro:HELRODRAFT_169149"/>
<gene>
    <name evidence="4" type="primary">20202671</name>
    <name evidence="3" type="ORF">HELRODRAFT_169149</name>
</gene>
<dbReference type="RefSeq" id="XP_009013268.1">
    <property type="nucleotide sequence ID" value="XM_009015020.1"/>
</dbReference>
<dbReference type="GeneID" id="20202671"/>
<dbReference type="AlphaFoldDB" id="T1F1H1"/>
<sequence>MFQPNDDPIVILPLFKKTASTDWFENSEMQFQLRNGMCTTTRFYNVIITLPLDIVSNLSLKVQRGTDYDVLKAELLSTFKQTKPEQFQVQRETDYDVLKAELLSTFKQTKPEQFKEKEPFKINLNLMNVNKIEKRQPPEESNKIKQHQTQNLLKHQKQKHQYQAQQQHKKQDQRQPHRNQQPNTPEKGGE</sequence>
<name>T1F1H1_HELRO</name>
<dbReference type="EMBL" id="AMQM01003196">
    <property type="status" value="NOT_ANNOTATED_CDS"/>
    <property type="molecule type" value="Genomic_DNA"/>
</dbReference>
<evidence type="ECO:0000313" key="4">
    <source>
        <dbReference type="EnsemblMetazoa" id="HelroP169149"/>
    </source>
</evidence>
<dbReference type="InterPro" id="IPR055469">
    <property type="entry name" value="DUF7041"/>
</dbReference>
<dbReference type="Pfam" id="PF23055">
    <property type="entry name" value="DUF7041"/>
    <property type="match status" value="1"/>
</dbReference>
<dbReference type="InParanoid" id="T1F1H1"/>
<evidence type="ECO:0000313" key="3">
    <source>
        <dbReference type="EMBL" id="ESO08338.1"/>
    </source>
</evidence>
<protein>
    <recommendedName>
        <fullName evidence="2">DUF7041 domain-containing protein</fullName>
    </recommendedName>
</protein>
<feature type="domain" description="DUF7041" evidence="2">
    <location>
        <begin position="21"/>
        <end position="88"/>
    </location>
</feature>
<organism evidence="4 5">
    <name type="scientific">Helobdella robusta</name>
    <name type="common">Californian leech</name>
    <dbReference type="NCBI Taxonomy" id="6412"/>
    <lineage>
        <taxon>Eukaryota</taxon>
        <taxon>Metazoa</taxon>
        <taxon>Spiralia</taxon>
        <taxon>Lophotrochozoa</taxon>
        <taxon>Annelida</taxon>
        <taxon>Clitellata</taxon>
        <taxon>Hirudinea</taxon>
        <taxon>Rhynchobdellida</taxon>
        <taxon>Glossiphoniidae</taxon>
        <taxon>Helobdella</taxon>
    </lineage>
</organism>
<dbReference type="EnsemblMetazoa" id="HelroT169149">
    <property type="protein sequence ID" value="HelroP169149"/>
    <property type="gene ID" value="HelroG169149"/>
</dbReference>
<dbReference type="HOGENOM" id="CLU_1429451_0_0_1"/>
<evidence type="ECO:0000259" key="2">
    <source>
        <dbReference type="Pfam" id="PF23055"/>
    </source>
</evidence>
<reference evidence="3 5" key="2">
    <citation type="journal article" date="2013" name="Nature">
        <title>Insights into bilaterian evolution from three spiralian genomes.</title>
        <authorList>
            <person name="Simakov O."/>
            <person name="Marletaz F."/>
            <person name="Cho S.J."/>
            <person name="Edsinger-Gonzales E."/>
            <person name="Havlak P."/>
            <person name="Hellsten U."/>
            <person name="Kuo D.H."/>
            <person name="Larsson T."/>
            <person name="Lv J."/>
            <person name="Arendt D."/>
            <person name="Savage R."/>
            <person name="Osoegawa K."/>
            <person name="de Jong P."/>
            <person name="Grimwood J."/>
            <person name="Chapman J.A."/>
            <person name="Shapiro H."/>
            <person name="Aerts A."/>
            <person name="Otillar R.P."/>
            <person name="Terry A.Y."/>
            <person name="Boore J.L."/>
            <person name="Grigoriev I.V."/>
            <person name="Lindberg D.R."/>
            <person name="Seaver E.C."/>
            <person name="Weisblat D.A."/>
            <person name="Putnam N.H."/>
            <person name="Rokhsar D.S."/>
        </authorList>
    </citation>
    <scope>NUCLEOTIDE SEQUENCE</scope>
</reference>
<evidence type="ECO:0000313" key="5">
    <source>
        <dbReference type="Proteomes" id="UP000015101"/>
    </source>
</evidence>
<dbReference type="CTD" id="20202671"/>
<proteinExistence type="predicted"/>
<reference evidence="5" key="1">
    <citation type="submission" date="2012-12" db="EMBL/GenBank/DDBJ databases">
        <authorList>
            <person name="Hellsten U."/>
            <person name="Grimwood J."/>
            <person name="Chapman J.A."/>
            <person name="Shapiro H."/>
            <person name="Aerts A."/>
            <person name="Otillar R.P."/>
            <person name="Terry A.Y."/>
            <person name="Boore J.L."/>
            <person name="Simakov O."/>
            <person name="Marletaz F."/>
            <person name="Cho S.-J."/>
            <person name="Edsinger-Gonzales E."/>
            <person name="Havlak P."/>
            <person name="Kuo D.-H."/>
            <person name="Larsson T."/>
            <person name="Lv J."/>
            <person name="Arendt D."/>
            <person name="Savage R."/>
            <person name="Osoegawa K."/>
            <person name="de Jong P."/>
            <person name="Lindberg D.R."/>
            <person name="Seaver E.C."/>
            <person name="Weisblat D.A."/>
            <person name="Putnam N.H."/>
            <person name="Grigoriev I.V."/>
            <person name="Rokhsar D.S."/>
        </authorList>
    </citation>
    <scope>NUCLEOTIDE SEQUENCE</scope>
</reference>
<dbReference type="EMBL" id="KB096080">
    <property type="protein sequence ID" value="ESO08338.1"/>
    <property type="molecule type" value="Genomic_DNA"/>
</dbReference>
<keyword evidence="5" id="KW-1185">Reference proteome</keyword>
<accession>T1F1H1</accession>
<feature type="compositionally biased region" description="Basic and acidic residues" evidence="1">
    <location>
        <begin position="134"/>
        <end position="143"/>
    </location>
</feature>
<dbReference type="Proteomes" id="UP000015101">
    <property type="component" value="Unassembled WGS sequence"/>
</dbReference>